<dbReference type="SUPFAM" id="SSF57756">
    <property type="entry name" value="Retrovirus zinc finger-like domains"/>
    <property type="match status" value="1"/>
</dbReference>
<comment type="caution">
    <text evidence="4">The sequence shown here is derived from an EMBL/GenBank/DDBJ whole genome shotgun (WGS) entry which is preliminary data.</text>
</comment>
<evidence type="ECO:0000313" key="4">
    <source>
        <dbReference type="EMBL" id="CAB5374415.1"/>
    </source>
</evidence>
<reference evidence="5 6" key="1">
    <citation type="submission" date="2016-04" db="EMBL/GenBank/DDBJ databases">
        <title>Genome analyses suggest a sexual origin of heterokaryosis in a supposedly ancient asexual fungus.</title>
        <authorList>
            <person name="Ropars J."/>
            <person name="Sedzielewska K."/>
            <person name="Noel J."/>
            <person name="Charron P."/>
            <person name="Farinelli L."/>
            <person name="Marton T."/>
            <person name="Kruger M."/>
            <person name="Pelin A."/>
            <person name="Brachmann A."/>
            <person name="Corradi N."/>
        </authorList>
    </citation>
    <scope>NUCLEOTIDE SEQUENCE [LARGE SCALE GENOMIC DNA]</scope>
    <source>
        <strain evidence="5 6">A5</strain>
    </source>
</reference>
<dbReference type="EMBL" id="CAGKOT010000033">
    <property type="protein sequence ID" value="CAB5374415.1"/>
    <property type="molecule type" value="Genomic_DNA"/>
</dbReference>
<organism evidence="4 7">
    <name type="scientific">Rhizophagus irregularis</name>
    <dbReference type="NCBI Taxonomy" id="588596"/>
    <lineage>
        <taxon>Eukaryota</taxon>
        <taxon>Fungi</taxon>
        <taxon>Fungi incertae sedis</taxon>
        <taxon>Mucoromycota</taxon>
        <taxon>Glomeromycotina</taxon>
        <taxon>Glomeromycetes</taxon>
        <taxon>Glomerales</taxon>
        <taxon>Glomeraceae</taxon>
        <taxon>Rhizophagus</taxon>
    </lineage>
</organism>
<dbReference type="AlphaFoldDB" id="A0A2I1F1X2"/>
<reference evidence="5 6" key="2">
    <citation type="submission" date="2017-09" db="EMBL/GenBank/DDBJ databases">
        <title>Extensive intraspecific genome diversity in a model arbuscular mycorrhizal fungus.</title>
        <authorList>
            <person name="Chen E.C."/>
            <person name="Morin E."/>
            <person name="Beaudet D."/>
            <person name="Noel J."/>
            <person name="Ndikumana S."/>
            <person name="Charron P."/>
            <person name="St-Onge C."/>
            <person name="Giorgi J."/>
            <person name="Grigoriev I.V."/>
            <person name="Roux C."/>
            <person name="Martin F.M."/>
            <person name="Corradi N."/>
        </authorList>
    </citation>
    <scope>NUCLEOTIDE SEQUENCE [LARGE SCALE GENOMIC DNA]</scope>
    <source>
        <strain evidence="5 6">A5</strain>
    </source>
</reference>
<dbReference type="InterPro" id="IPR036875">
    <property type="entry name" value="Znf_CCHC_sf"/>
</dbReference>
<sequence length="144" mass="16245">MAKTAINIALETRSDNKLVKLLKDFILTKQRGRNGSDSENNVDMKNSEHNENDDVIPLQQQLIDQTTDPHVTRIRGAPCKKRIKSAIEMSGKNRAIRKITSQVNVQETDDGGATSRSQRKCLLCRKSGHYQKKCPGKSNIREEN</sequence>
<feature type="compositionally biased region" description="Polar residues" evidence="2">
    <location>
        <begin position="33"/>
        <end position="44"/>
    </location>
</feature>
<dbReference type="EMBL" id="LLXJ01011021">
    <property type="protein sequence ID" value="PKB92446.1"/>
    <property type="molecule type" value="Genomic_DNA"/>
</dbReference>
<evidence type="ECO:0000256" key="1">
    <source>
        <dbReference type="PROSITE-ProRule" id="PRU00047"/>
    </source>
</evidence>
<dbReference type="VEuPathDB" id="FungiDB:RhiirA1_474246"/>
<keyword evidence="1" id="KW-0862">Zinc</keyword>
<dbReference type="Proteomes" id="UP000232722">
    <property type="component" value="Unassembled WGS sequence"/>
</dbReference>
<evidence type="ECO:0000256" key="2">
    <source>
        <dbReference type="SAM" id="MobiDB-lite"/>
    </source>
</evidence>
<evidence type="ECO:0000313" key="6">
    <source>
        <dbReference type="Proteomes" id="UP000232722"/>
    </source>
</evidence>
<keyword evidence="1" id="KW-0863">Zinc-finger</keyword>
<feature type="domain" description="CCHC-type" evidence="3">
    <location>
        <begin position="119"/>
        <end position="135"/>
    </location>
</feature>
<feature type="region of interest" description="Disordered" evidence="2">
    <location>
        <begin position="31"/>
        <end position="50"/>
    </location>
</feature>
<dbReference type="VEuPathDB" id="FungiDB:RhiirFUN_015665"/>
<evidence type="ECO:0000259" key="3">
    <source>
        <dbReference type="PROSITE" id="PS50158"/>
    </source>
</evidence>
<dbReference type="GO" id="GO:0003676">
    <property type="term" value="F:nucleic acid binding"/>
    <property type="evidence" value="ECO:0007669"/>
    <property type="project" value="InterPro"/>
</dbReference>
<dbReference type="PROSITE" id="PS50158">
    <property type="entry name" value="ZF_CCHC"/>
    <property type="match status" value="1"/>
</dbReference>
<accession>A0A2I1F1X2</accession>
<dbReference type="Proteomes" id="UP000684084">
    <property type="component" value="Unassembled WGS sequence"/>
</dbReference>
<reference evidence="4" key="3">
    <citation type="submission" date="2020-05" db="EMBL/GenBank/DDBJ databases">
        <authorList>
            <person name="Rincon C."/>
            <person name="Sanders R I."/>
            <person name="Robbins C."/>
            <person name="Chaturvedi A."/>
        </authorList>
    </citation>
    <scope>NUCLEOTIDE SEQUENCE</scope>
    <source>
        <strain evidence="4">CHB12</strain>
    </source>
</reference>
<name>A0A2I1F1X2_9GLOM</name>
<gene>
    <name evidence="4" type="ORF">CHRIB12_LOCUS14410</name>
    <name evidence="5" type="ORF">RhiirA5_444633</name>
</gene>
<protein>
    <recommendedName>
        <fullName evidence="3">CCHC-type domain-containing protein</fullName>
    </recommendedName>
</protein>
<dbReference type="VEuPathDB" id="FungiDB:FUN_019573"/>
<dbReference type="InterPro" id="IPR001878">
    <property type="entry name" value="Znf_CCHC"/>
</dbReference>
<keyword evidence="1" id="KW-0479">Metal-binding</keyword>
<evidence type="ECO:0000313" key="5">
    <source>
        <dbReference type="EMBL" id="PKB92446.1"/>
    </source>
</evidence>
<dbReference type="GO" id="GO:0008270">
    <property type="term" value="F:zinc ion binding"/>
    <property type="evidence" value="ECO:0007669"/>
    <property type="project" value="UniProtKB-KW"/>
</dbReference>
<proteinExistence type="predicted"/>
<evidence type="ECO:0000313" key="7">
    <source>
        <dbReference type="Proteomes" id="UP000684084"/>
    </source>
</evidence>
<dbReference type="OrthoDB" id="2320923at2759"/>